<name>A0AAV5SY46_9BILA</name>
<organism evidence="1 2">
    <name type="scientific">Pristionchus entomophagus</name>
    <dbReference type="NCBI Taxonomy" id="358040"/>
    <lineage>
        <taxon>Eukaryota</taxon>
        <taxon>Metazoa</taxon>
        <taxon>Ecdysozoa</taxon>
        <taxon>Nematoda</taxon>
        <taxon>Chromadorea</taxon>
        <taxon>Rhabditida</taxon>
        <taxon>Rhabditina</taxon>
        <taxon>Diplogasteromorpha</taxon>
        <taxon>Diplogasteroidea</taxon>
        <taxon>Neodiplogasteridae</taxon>
        <taxon>Pristionchus</taxon>
    </lineage>
</organism>
<evidence type="ECO:0000313" key="2">
    <source>
        <dbReference type="Proteomes" id="UP001432027"/>
    </source>
</evidence>
<sequence length="116" mass="13583">MLKKADLSTIRPLERAVKEILRNEKFRKRAEAIRRMITERPFAMKDSDFCQKHGVSGNARSSPPNGSLREKFKFLPVLFDRCHRRTLCCVSLMFRDFTYHNCEGNEPIENVHSVKV</sequence>
<evidence type="ECO:0000313" key="1">
    <source>
        <dbReference type="EMBL" id="GMS85543.1"/>
    </source>
</evidence>
<proteinExistence type="predicted"/>
<accession>A0AAV5SY46</accession>
<gene>
    <name evidence="1" type="ORF">PENTCL1PPCAC_7719</name>
</gene>
<dbReference type="AlphaFoldDB" id="A0AAV5SY46"/>
<evidence type="ECO:0008006" key="3">
    <source>
        <dbReference type="Google" id="ProtNLM"/>
    </source>
</evidence>
<reference evidence="1" key="1">
    <citation type="submission" date="2023-10" db="EMBL/GenBank/DDBJ databases">
        <title>Genome assembly of Pristionchus species.</title>
        <authorList>
            <person name="Yoshida K."/>
            <person name="Sommer R.J."/>
        </authorList>
    </citation>
    <scope>NUCLEOTIDE SEQUENCE</scope>
    <source>
        <strain evidence="1">RS0144</strain>
    </source>
</reference>
<dbReference type="EMBL" id="BTSX01000002">
    <property type="protein sequence ID" value="GMS85543.1"/>
    <property type="molecule type" value="Genomic_DNA"/>
</dbReference>
<comment type="caution">
    <text evidence="1">The sequence shown here is derived from an EMBL/GenBank/DDBJ whole genome shotgun (WGS) entry which is preliminary data.</text>
</comment>
<dbReference type="Proteomes" id="UP001432027">
    <property type="component" value="Unassembled WGS sequence"/>
</dbReference>
<keyword evidence="2" id="KW-1185">Reference proteome</keyword>
<protein>
    <recommendedName>
        <fullName evidence="3">Glucuronosyltransferase</fullName>
    </recommendedName>
</protein>